<dbReference type="Pfam" id="PF21176">
    <property type="entry name" value="RecR_HhH"/>
    <property type="match status" value="1"/>
</dbReference>
<evidence type="ECO:0000256" key="7">
    <source>
        <dbReference type="HAMAP-Rule" id="MF_00017"/>
    </source>
</evidence>
<dbReference type="GO" id="GO:0006281">
    <property type="term" value="P:DNA repair"/>
    <property type="evidence" value="ECO:0007669"/>
    <property type="project" value="UniProtKB-UniRule"/>
</dbReference>
<dbReference type="CDD" id="cd01025">
    <property type="entry name" value="TOPRIM_recR"/>
    <property type="match status" value="1"/>
</dbReference>
<evidence type="ECO:0000256" key="3">
    <source>
        <dbReference type="ARBA" id="ARBA00022771"/>
    </source>
</evidence>
<dbReference type="EMBL" id="AWQU01000086">
    <property type="protein sequence ID" value="KFB07299.1"/>
    <property type="molecule type" value="Genomic_DNA"/>
</dbReference>
<dbReference type="Pfam" id="PF13662">
    <property type="entry name" value="Toprim_4"/>
    <property type="match status" value="1"/>
</dbReference>
<dbReference type="AlphaFoldDB" id="A0A084U2W3"/>
<evidence type="ECO:0000259" key="8">
    <source>
        <dbReference type="PROSITE" id="PS50880"/>
    </source>
</evidence>
<dbReference type="InterPro" id="IPR006171">
    <property type="entry name" value="TOPRIM_dom"/>
</dbReference>
<comment type="similarity">
    <text evidence="7">Belongs to the RecR family.</text>
</comment>
<keyword evidence="5 7" id="KW-0233">DNA recombination</keyword>
<dbReference type="SUPFAM" id="SSF111304">
    <property type="entry name" value="Recombination protein RecR"/>
    <property type="match status" value="1"/>
</dbReference>
<evidence type="ECO:0000256" key="4">
    <source>
        <dbReference type="ARBA" id="ARBA00022833"/>
    </source>
</evidence>
<dbReference type="InterPro" id="IPR000093">
    <property type="entry name" value="DNA_Rcmb_RecR"/>
</dbReference>
<dbReference type="Proteomes" id="UP000028523">
    <property type="component" value="Unassembled WGS sequence"/>
</dbReference>
<reference evidence="9 10" key="1">
    <citation type="journal article" date="2014" name="PLoS ONE">
        <title>Reduction of Hydrogen Peroxide Accumulation and Toxicity by a Catalase from Mycoplasma iowae.</title>
        <authorList>
            <person name="Pritchard R.E."/>
            <person name="Prassinos A.J."/>
            <person name="Osborne J.D."/>
            <person name="Raviv Z."/>
            <person name="Balish M.F."/>
        </authorList>
    </citation>
    <scope>NUCLEOTIDE SEQUENCE [LARGE SCALE GENOMIC DNA]</scope>
    <source>
        <strain evidence="9 10">DK-CPA</strain>
    </source>
</reference>
<proteinExistence type="inferred from homology"/>
<protein>
    <recommendedName>
        <fullName evidence="7">Recombination protein RecR</fullName>
    </recommendedName>
</protein>
<evidence type="ECO:0000313" key="9">
    <source>
        <dbReference type="EMBL" id="KFB07299.1"/>
    </source>
</evidence>
<evidence type="ECO:0000256" key="2">
    <source>
        <dbReference type="ARBA" id="ARBA00022763"/>
    </source>
</evidence>
<feature type="domain" description="Toprim" evidence="8">
    <location>
        <begin position="80"/>
        <end position="177"/>
    </location>
</feature>
<evidence type="ECO:0000256" key="5">
    <source>
        <dbReference type="ARBA" id="ARBA00023172"/>
    </source>
</evidence>
<keyword evidence="10" id="KW-1185">Reference proteome</keyword>
<dbReference type="InterPro" id="IPR023627">
    <property type="entry name" value="Rcmb_RecR"/>
</dbReference>
<comment type="caution">
    <text evidence="9">The sequence shown here is derived from an EMBL/GenBank/DDBJ whole genome shotgun (WGS) entry which is preliminary data.</text>
</comment>
<dbReference type="InterPro" id="IPR034137">
    <property type="entry name" value="TOPRIM_RecR"/>
</dbReference>
<dbReference type="Gene3D" id="3.40.1360.10">
    <property type="match status" value="1"/>
</dbReference>
<keyword evidence="2 7" id="KW-0227">DNA damage</keyword>
<dbReference type="Gene3D" id="1.10.8.420">
    <property type="entry name" value="RecR Domain 1"/>
    <property type="match status" value="1"/>
</dbReference>
<dbReference type="GO" id="GO:0003677">
    <property type="term" value="F:DNA binding"/>
    <property type="evidence" value="ECO:0007669"/>
    <property type="project" value="UniProtKB-UniRule"/>
</dbReference>
<keyword evidence="4 7" id="KW-0862">Zinc</keyword>
<dbReference type="PROSITE" id="PS50880">
    <property type="entry name" value="TOPRIM"/>
    <property type="match status" value="1"/>
</dbReference>
<evidence type="ECO:0000313" key="10">
    <source>
        <dbReference type="Proteomes" id="UP000028523"/>
    </source>
</evidence>
<evidence type="ECO:0000256" key="1">
    <source>
        <dbReference type="ARBA" id="ARBA00022723"/>
    </source>
</evidence>
<keyword evidence="3 7" id="KW-0863">Zinc-finger</keyword>
<dbReference type="PANTHER" id="PTHR30446">
    <property type="entry name" value="RECOMBINATION PROTEIN RECR"/>
    <property type="match status" value="1"/>
</dbReference>
<comment type="caution">
    <text evidence="7">Lacks conserved residue(s) required for the propagation of feature annotation.</text>
</comment>
<dbReference type="RefSeq" id="WP_004025086.1">
    <property type="nucleotide sequence ID" value="NZ_AWQU01000086.1"/>
</dbReference>
<evidence type="ECO:0000256" key="6">
    <source>
        <dbReference type="ARBA" id="ARBA00023204"/>
    </source>
</evidence>
<dbReference type="PANTHER" id="PTHR30446:SF0">
    <property type="entry name" value="RECOMBINATION PROTEIN RECR"/>
    <property type="match status" value="1"/>
</dbReference>
<gene>
    <name evidence="9" type="primary">recr</name>
    <name evidence="7" type="synonym">recR</name>
    <name evidence="9" type="ORF">P271_128</name>
</gene>
<name>A0A084U2W3_MALIO</name>
<dbReference type="GO" id="GO:0008270">
    <property type="term" value="F:zinc ion binding"/>
    <property type="evidence" value="ECO:0007669"/>
    <property type="project" value="UniProtKB-KW"/>
</dbReference>
<organism evidence="9 10">
    <name type="scientific">Malacoplasma iowae DK-CPA</name>
    <dbReference type="NCBI Taxonomy" id="1394179"/>
    <lineage>
        <taxon>Bacteria</taxon>
        <taxon>Bacillati</taxon>
        <taxon>Mycoplasmatota</taxon>
        <taxon>Mycoplasmoidales</taxon>
        <taxon>Mycoplasmoidaceae</taxon>
        <taxon>Malacoplasma</taxon>
    </lineage>
</organism>
<dbReference type="HAMAP" id="MF_00017">
    <property type="entry name" value="RecR"/>
    <property type="match status" value="1"/>
</dbReference>
<accession>A0A084U2W3</accession>
<dbReference type="GO" id="GO:0006310">
    <property type="term" value="P:DNA recombination"/>
    <property type="evidence" value="ECO:0007669"/>
    <property type="project" value="UniProtKB-UniRule"/>
</dbReference>
<comment type="function">
    <text evidence="7">May play a role in DNA repair. It seems to be involved in an RecBC-independent recombinational process of DNA repair. It may act with RecF and RecO.</text>
</comment>
<sequence>MKVKEYEYLIDALKSLPTVSTKSANKIANHLINSDKEYFNELVNRMIEAKTRIKFCQYCNNMVVNSFSCDICKNSDRHNHKLCIVSSIDDLYKIESSESFYGTYFILKNELDYKNKDSIKNMKLDQLEQTINNFNINEILIATNMTTNGELTAKYIKNYLKEKNFNIEFYRLALGIPLNASIDYIDWESLKFSIKNKTKME</sequence>
<keyword evidence="1 7" id="KW-0479">Metal-binding</keyword>
<keyword evidence="6 7" id="KW-0234">DNA repair</keyword>